<dbReference type="RefSeq" id="WP_010497510.1">
    <property type="nucleotide sequence ID" value="NZ_JQBK01000024.1"/>
</dbReference>
<accession>A0A0R2KAG4</accession>
<dbReference type="PATRIC" id="fig|89059.3.peg.1063"/>
<dbReference type="Proteomes" id="UP000051491">
    <property type="component" value="Unassembled WGS sequence"/>
</dbReference>
<dbReference type="OrthoDB" id="2326930at2"/>
<proteinExistence type="predicted"/>
<evidence type="ECO:0000313" key="1">
    <source>
        <dbReference type="EMBL" id="KRN84918.1"/>
    </source>
</evidence>
<name>A0A0R2KAG4_9LACO</name>
<gene>
    <name evidence="1" type="ORF">IV43_GL001007</name>
</gene>
<protein>
    <submittedName>
        <fullName evidence="1">Uncharacterized protein</fullName>
    </submittedName>
</protein>
<organism evidence="1 2">
    <name type="scientific">Ligilactobacillus acidipiscis</name>
    <dbReference type="NCBI Taxonomy" id="89059"/>
    <lineage>
        <taxon>Bacteria</taxon>
        <taxon>Bacillati</taxon>
        <taxon>Bacillota</taxon>
        <taxon>Bacilli</taxon>
        <taxon>Lactobacillales</taxon>
        <taxon>Lactobacillaceae</taxon>
        <taxon>Ligilactobacillus</taxon>
    </lineage>
</organism>
<evidence type="ECO:0000313" key="2">
    <source>
        <dbReference type="Proteomes" id="UP000051491"/>
    </source>
</evidence>
<dbReference type="AlphaFoldDB" id="A0A0R2KAG4"/>
<comment type="caution">
    <text evidence="1">The sequence shown here is derived from an EMBL/GenBank/DDBJ whole genome shotgun (WGS) entry which is preliminary data.</text>
</comment>
<reference evidence="1 2" key="1">
    <citation type="journal article" date="2015" name="Genome Announc.">
        <title>Expanding the biotechnology potential of lactobacilli through comparative genomics of 213 strains and associated genera.</title>
        <authorList>
            <person name="Sun Z."/>
            <person name="Harris H.M."/>
            <person name="McCann A."/>
            <person name="Guo C."/>
            <person name="Argimon S."/>
            <person name="Zhang W."/>
            <person name="Yang X."/>
            <person name="Jeffery I.B."/>
            <person name="Cooney J.C."/>
            <person name="Kagawa T.F."/>
            <person name="Liu W."/>
            <person name="Song Y."/>
            <person name="Salvetti E."/>
            <person name="Wrobel A."/>
            <person name="Rasinkangas P."/>
            <person name="Parkhill J."/>
            <person name="Rea M.C."/>
            <person name="O'Sullivan O."/>
            <person name="Ritari J."/>
            <person name="Douillard F.P."/>
            <person name="Paul Ross R."/>
            <person name="Yang R."/>
            <person name="Briner A.E."/>
            <person name="Felis G.E."/>
            <person name="de Vos W.M."/>
            <person name="Barrangou R."/>
            <person name="Klaenhammer T.R."/>
            <person name="Caufield P.W."/>
            <person name="Cui Y."/>
            <person name="Zhang H."/>
            <person name="O'Toole P.W."/>
        </authorList>
    </citation>
    <scope>NUCLEOTIDE SEQUENCE [LARGE SCALE GENOMIC DNA]</scope>
    <source>
        <strain evidence="1 2">DSM 15353</strain>
    </source>
</reference>
<sequence length="165" mass="19196">MASYFENTLTNIVALSGKNRVTYKDELRASMHIYGYEKGEEIPRRDLEHFAQLAMVYRTMLREVPELTRLVSRNNVTLRFVRNFNLKDDAIVYTVILGNSLGFLVENSDQGQVHGSYGVLYFDGQKDQTKDGENWQEFHESVGKLLVNLRDNFYDEKVTLYDQLP</sequence>
<dbReference type="EMBL" id="JQBK01000024">
    <property type="protein sequence ID" value="KRN84918.1"/>
    <property type="molecule type" value="Genomic_DNA"/>
</dbReference>